<dbReference type="AlphaFoldDB" id="A0A1I7UNE8"/>
<organism evidence="2 3">
    <name type="scientific">Caenorhabditis tropicalis</name>
    <dbReference type="NCBI Taxonomy" id="1561998"/>
    <lineage>
        <taxon>Eukaryota</taxon>
        <taxon>Metazoa</taxon>
        <taxon>Ecdysozoa</taxon>
        <taxon>Nematoda</taxon>
        <taxon>Chromadorea</taxon>
        <taxon>Rhabditida</taxon>
        <taxon>Rhabditina</taxon>
        <taxon>Rhabditomorpha</taxon>
        <taxon>Rhabditoidea</taxon>
        <taxon>Rhabditidae</taxon>
        <taxon>Peloderinae</taxon>
        <taxon>Caenorhabditis</taxon>
    </lineage>
</organism>
<reference evidence="3" key="1">
    <citation type="submission" date="2016-11" db="UniProtKB">
        <authorList>
            <consortium name="WormBaseParasite"/>
        </authorList>
    </citation>
    <scope>IDENTIFICATION</scope>
</reference>
<keyword evidence="2" id="KW-1185">Reference proteome</keyword>
<evidence type="ECO:0000256" key="1">
    <source>
        <dbReference type="SAM" id="MobiDB-lite"/>
    </source>
</evidence>
<evidence type="ECO:0000313" key="3">
    <source>
        <dbReference type="WBParaSite" id="Csp11.Scaffold630.g17721.t1"/>
    </source>
</evidence>
<dbReference type="WBParaSite" id="Csp11.Scaffold630.g17721.t1">
    <property type="protein sequence ID" value="Csp11.Scaffold630.g17721.t1"/>
    <property type="gene ID" value="Csp11.Scaffold630.g17721"/>
</dbReference>
<evidence type="ECO:0000313" key="2">
    <source>
        <dbReference type="Proteomes" id="UP000095282"/>
    </source>
</evidence>
<sequence>MGAILQVVVRSQPLFPPFDDLLKLFCGTGIPLIEERGKRQDAEFFVQPPPPPDKVYYPLSTIPIFEKRERSGGEKDEGRPVFLAVKVNRKNSNGGTPKSHQKSEFKLPESSFSGAILANNSS</sequence>
<name>A0A1I7UNE8_9PELO</name>
<accession>A0A1I7UNE8</accession>
<dbReference type="Proteomes" id="UP000095282">
    <property type="component" value="Unplaced"/>
</dbReference>
<feature type="region of interest" description="Disordered" evidence="1">
    <location>
        <begin position="87"/>
        <end position="108"/>
    </location>
</feature>
<proteinExistence type="predicted"/>
<protein>
    <submittedName>
        <fullName evidence="3">Uncharacterized protein</fullName>
    </submittedName>
</protein>